<proteinExistence type="predicted"/>
<feature type="transmembrane region" description="Helical" evidence="1">
    <location>
        <begin position="20"/>
        <end position="39"/>
    </location>
</feature>
<feature type="transmembrane region" description="Helical" evidence="1">
    <location>
        <begin position="77"/>
        <end position="101"/>
    </location>
</feature>
<organism evidence="2">
    <name type="scientific">Candidatus Methanomethylicus mesodigestus</name>
    <dbReference type="NCBI Taxonomy" id="1867258"/>
    <lineage>
        <taxon>Archaea</taxon>
        <taxon>Thermoproteota</taxon>
        <taxon>Methanosuratincolia</taxon>
        <taxon>Candidatus Methanomethylicales</taxon>
        <taxon>Candidatus Methanomethylicaceae</taxon>
        <taxon>Candidatus Methanomethylicus</taxon>
    </lineage>
</organism>
<evidence type="ECO:0000256" key="1">
    <source>
        <dbReference type="SAM" id="Phobius"/>
    </source>
</evidence>
<keyword evidence="1" id="KW-1133">Transmembrane helix</keyword>
<sequence length="106" mass="11921">MSKQSSTQAPAKPKVTLYRMMYYIRVIFAVIGGVLTGALNIRGELGLVVGVAIFLGTYALFKYGLKIFSTVPDKKKLYMTGIFSFFLIWFVFWVISINLIYPAPLP</sequence>
<name>A0A7C3ESB2_9CREN</name>
<accession>A0A7C3ESB2</accession>
<comment type="caution">
    <text evidence="2">The sequence shown here is derived from an EMBL/GenBank/DDBJ whole genome shotgun (WGS) entry which is preliminary data.</text>
</comment>
<keyword evidence="1" id="KW-0812">Transmembrane</keyword>
<dbReference type="AlphaFoldDB" id="A0A7C3ESB2"/>
<feature type="transmembrane region" description="Helical" evidence="1">
    <location>
        <begin position="45"/>
        <end position="65"/>
    </location>
</feature>
<reference evidence="2" key="1">
    <citation type="journal article" date="2020" name="mSystems">
        <title>Genome- and Community-Level Interaction Insights into Carbon Utilization and Element Cycling Functions of Hydrothermarchaeota in Hydrothermal Sediment.</title>
        <authorList>
            <person name="Zhou Z."/>
            <person name="Liu Y."/>
            <person name="Xu W."/>
            <person name="Pan J."/>
            <person name="Luo Z.H."/>
            <person name="Li M."/>
        </authorList>
    </citation>
    <scope>NUCLEOTIDE SEQUENCE [LARGE SCALE GENOMIC DNA]</scope>
    <source>
        <strain evidence="2">SpSt-468</strain>
    </source>
</reference>
<dbReference type="EMBL" id="DSTX01000002">
    <property type="protein sequence ID" value="HFK20140.1"/>
    <property type="molecule type" value="Genomic_DNA"/>
</dbReference>
<keyword evidence="1" id="KW-0472">Membrane</keyword>
<evidence type="ECO:0000313" key="2">
    <source>
        <dbReference type="EMBL" id="HFK20140.1"/>
    </source>
</evidence>
<protein>
    <submittedName>
        <fullName evidence="2">Uncharacterized protein</fullName>
    </submittedName>
</protein>
<gene>
    <name evidence="2" type="ORF">ENS19_02565</name>
</gene>